<comment type="caution">
    <text evidence="1">The sequence shown here is derived from an EMBL/GenBank/DDBJ whole genome shotgun (WGS) entry which is preliminary data.</text>
</comment>
<gene>
    <name evidence="1" type="ORF">ACFFU9_02645</name>
</gene>
<reference evidence="1 2" key="1">
    <citation type="submission" date="2024-09" db="EMBL/GenBank/DDBJ databases">
        <authorList>
            <person name="Sun Q."/>
            <person name="Mori K."/>
        </authorList>
    </citation>
    <scope>NUCLEOTIDE SEQUENCE [LARGE SCALE GENOMIC DNA]</scope>
    <source>
        <strain evidence="1 2">CECT 8622</strain>
    </source>
</reference>
<keyword evidence="2" id="KW-1185">Reference proteome</keyword>
<accession>A0ABV5F920</accession>
<dbReference type="EMBL" id="JBHMFC010000008">
    <property type="protein sequence ID" value="MFB9055628.1"/>
    <property type="molecule type" value="Genomic_DNA"/>
</dbReference>
<dbReference type="Pfam" id="PF19459">
    <property type="entry name" value="DUF5996"/>
    <property type="match status" value="1"/>
</dbReference>
<name>A0ABV5F920_9FLAO</name>
<dbReference type="Proteomes" id="UP001589585">
    <property type="component" value="Unassembled WGS sequence"/>
</dbReference>
<evidence type="ECO:0000313" key="2">
    <source>
        <dbReference type="Proteomes" id="UP001589585"/>
    </source>
</evidence>
<organism evidence="1 2">
    <name type="scientific">Mariniflexile ostreae</name>
    <dbReference type="NCBI Taxonomy" id="1520892"/>
    <lineage>
        <taxon>Bacteria</taxon>
        <taxon>Pseudomonadati</taxon>
        <taxon>Bacteroidota</taxon>
        <taxon>Flavobacteriia</taxon>
        <taxon>Flavobacteriales</taxon>
        <taxon>Flavobacteriaceae</taxon>
        <taxon>Mariniflexile</taxon>
    </lineage>
</organism>
<dbReference type="InterPro" id="IPR046038">
    <property type="entry name" value="DUF5996"/>
</dbReference>
<evidence type="ECO:0000313" key="1">
    <source>
        <dbReference type="EMBL" id="MFB9055628.1"/>
    </source>
</evidence>
<sequence length="303" mass="35358">MSKQTLFPAFPLSEWIDTKDTLHRYFQIVGKLRLSLNPKKNHWWHMTLYTTTKGITTRAIPYKDFSFEILFDFINHNLKVFTSKGEERMFKMENGLSVAAFYKKLEAILKDLNIPFNILKKPFDLSDTTPFNTCTEHHSYDKGAVHNAWQILLKIDMIFQEFSGRFYGKTCPVHIYWHHFDLVVTRFSGNRGPNMETTSQVELEAYSHELISFGFWFGDDNIKEPAFYSYTYPAPEHIEKEPLQPKSAKWQDSNGSPMALLLYKDLLKSEHPKQDILNFMESSYQAGATLAGWDLEDLKVDPN</sequence>
<protein>
    <submittedName>
        <fullName evidence="1">DUF5996 family protein</fullName>
    </submittedName>
</protein>
<dbReference type="RefSeq" id="WP_379859817.1">
    <property type="nucleotide sequence ID" value="NZ_JBHMFC010000008.1"/>
</dbReference>
<proteinExistence type="predicted"/>